<accession>A0A217EEW1</accession>
<dbReference type="GO" id="GO:0051287">
    <property type="term" value="F:NAD binding"/>
    <property type="evidence" value="ECO:0007669"/>
    <property type="project" value="UniProtKB-UniRule"/>
</dbReference>
<feature type="active site" evidence="6">
    <location>
        <position position="217"/>
    </location>
</feature>
<proteinExistence type="inferred from homology"/>
<dbReference type="PIRSF" id="PIRSF005227">
    <property type="entry name" value="Asp_dh_NAD_syn"/>
    <property type="match status" value="1"/>
</dbReference>
<feature type="binding site" evidence="6">
    <location>
        <position position="120"/>
    </location>
    <ligand>
        <name>NAD(+)</name>
        <dbReference type="ChEBI" id="CHEBI:57540"/>
    </ligand>
</feature>
<dbReference type="GO" id="GO:0009435">
    <property type="term" value="P:NAD+ biosynthetic process"/>
    <property type="evidence" value="ECO:0007669"/>
    <property type="project" value="UniProtKB-UniRule"/>
</dbReference>
<comment type="catalytic activity">
    <reaction evidence="6">
        <text>L-aspartate + NADP(+) + H2O = oxaloacetate + NH4(+) + NADPH + H(+)</text>
        <dbReference type="Rhea" id="RHEA:11784"/>
        <dbReference type="ChEBI" id="CHEBI:15377"/>
        <dbReference type="ChEBI" id="CHEBI:15378"/>
        <dbReference type="ChEBI" id="CHEBI:16452"/>
        <dbReference type="ChEBI" id="CHEBI:28938"/>
        <dbReference type="ChEBI" id="CHEBI:29991"/>
        <dbReference type="ChEBI" id="CHEBI:57783"/>
        <dbReference type="ChEBI" id="CHEBI:58349"/>
        <dbReference type="EC" id="1.4.1.21"/>
    </reaction>
</comment>
<evidence type="ECO:0000256" key="4">
    <source>
        <dbReference type="ARBA" id="ARBA00023002"/>
    </source>
</evidence>
<dbReference type="OrthoDB" id="7056904at2"/>
<evidence type="ECO:0000256" key="2">
    <source>
        <dbReference type="ARBA" id="ARBA00022642"/>
    </source>
</evidence>
<protein>
    <recommendedName>
        <fullName evidence="6">L-aspartate dehydrogenase</fullName>
        <ecNumber evidence="6">1.4.1.21</ecNumber>
    </recommendedName>
</protein>
<keyword evidence="4 6" id="KW-0560">Oxidoreductase</keyword>
<dbReference type="InterPro" id="IPR005106">
    <property type="entry name" value="Asp/hSer_DH_NAD-bd"/>
</dbReference>
<evidence type="ECO:0000259" key="8">
    <source>
        <dbReference type="Pfam" id="PF03447"/>
    </source>
</evidence>
<comment type="miscellaneous">
    <text evidence="6">The iminoaspartate product is unstable in aqueous solution and can decompose to oxaloacetate and ammonia.</text>
</comment>
<dbReference type="InterPro" id="IPR020626">
    <property type="entry name" value="Asp_DH_prok"/>
</dbReference>
<evidence type="ECO:0000313" key="10">
    <source>
        <dbReference type="Proteomes" id="UP000243463"/>
    </source>
</evidence>
<dbReference type="PANTHER" id="PTHR31873:SF6">
    <property type="entry name" value="ASPARTATE DEHYDROGENASE DOMAIN-CONTAINING PROTEIN"/>
    <property type="match status" value="1"/>
</dbReference>
<evidence type="ECO:0000256" key="5">
    <source>
        <dbReference type="ARBA" id="ARBA00023027"/>
    </source>
</evidence>
<dbReference type="Proteomes" id="UP000243463">
    <property type="component" value="Unassembled WGS sequence"/>
</dbReference>
<dbReference type="InterPro" id="IPR002811">
    <property type="entry name" value="Asp_DH"/>
</dbReference>
<feature type="domain" description="Aspartate/homoserine dehydrogenase NAD-binding" evidence="8">
    <location>
        <begin position="8"/>
        <end position="116"/>
    </location>
</feature>
<dbReference type="InterPro" id="IPR011182">
    <property type="entry name" value="L-Asp_DH"/>
</dbReference>
<dbReference type="GO" id="GO:0033735">
    <property type="term" value="F:aspartate dehydrogenase [NAD(P)+] activity"/>
    <property type="evidence" value="ECO:0007669"/>
    <property type="project" value="UniProtKB-EC"/>
</dbReference>
<dbReference type="EC" id="1.4.1.21" evidence="6"/>
<dbReference type="InterPro" id="IPR036291">
    <property type="entry name" value="NAD(P)-bd_dom_sf"/>
</dbReference>
<dbReference type="AlphaFoldDB" id="A0A217EEW1"/>
<dbReference type="UniPathway" id="UPA00253">
    <property type="reaction ID" value="UER00456"/>
</dbReference>
<evidence type="ECO:0000256" key="3">
    <source>
        <dbReference type="ARBA" id="ARBA00022857"/>
    </source>
</evidence>
<dbReference type="GO" id="GO:0050661">
    <property type="term" value="F:NADP binding"/>
    <property type="evidence" value="ECO:0007669"/>
    <property type="project" value="UniProtKB-UniRule"/>
</dbReference>
<dbReference type="HAMAP" id="MF_01265">
    <property type="entry name" value="NadX"/>
    <property type="match status" value="1"/>
</dbReference>
<dbReference type="SUPFAM" id="SSF55347">
    <property type="entry name" value="Glyceraldehyde-3-phosphate dehydrogenase-like, C-terminal domain"/>
    <property type="match status" value="1"/>
</dbReference>
<feature type="binding site" evidence="6">
    <location>
        <position position="187"/>
    </location>
    <ligand>
        <name>NAD(+)</name>
        <dbReference type="ChEBI" id="CHEBI:57540"/>
    </ligand>
</feature>
<organism evidence="9 10">
    <name type="scientific">Acinetobacter apis</name>
    <dbReference type="NCBI Taxonomy" id="1229165"/>
    <lineage>
        <taxon>Bacteria</taxon>
        <taxon>Pseudomonadati</taxon>
        <taxon>Pseudomonadota</taxon>
        <taxon>Gammaproteobacteria</taxon>
        <taxon>Moraxellales</taxon>
        <taxon>Moraxellaceae</taxon>
        <taxon>Acinetobacter</taxon>
    </lineage>
</organism>
<comment type="similarity">
    <text evidence="1 6">Belongs to the L-aspartate dehydrogenase family.</text>
</comment>
<dbReference type="Gene3D" id="3.30.360.10">
    <property type="entry name" value="Dihydrodipicolinate Reductase, domain 2"/>
    <property type="match status" value="1"/>
</dbReference>
<keyword evidence="2 6" id="KW-0662">Pyridine nucleotide biosynthesis</keyword>
<feature type="domain" description="Aspartate dehydrogenase" evidence="7">
    <location>
        <begin position="165"/>
        <end position="252"/>
    </location>
</feature>
<name>A0A217EEW1_9GAMM</name>
<gene>
    <name evidence="6" type="primary">nadX</name>
    <name evidence="9" type="ORF">SAMN05444584_0675</name>
</gene>
<keyword evidence="5 6" id="KW-0520">NAD</keyword>
<evidence type="ECO:0000256" key="6">
    <source>
        <dbReference type="HAMAP-Rule" id="MF_01265"/>
    </source>
</evidence>
<keyword evidence="3 6" id="KW-0521">NADP</keyword>
<comment type="catalytic activity">
    <reaction evidence="6">
        <text>L-aspartate + NAD(+) + H2O = oxaloacetate + NH4(+) + NADH + H(+)</text>
        <dbReference type="Rhea" id="RHEA:11788"/>
        <dbReference type="ChEBI" id="CHEBI:15377"/>
        <dbReference type="ChEBI" id="CHEBI:15378"/>
        <dbReference type="ChEBI" id="CHEBI:16452"/>
        <dbReference type="ChEBI" id="CHEBI:28938"/>
        <dbReference type="ChEBI" id="CHEBI:29991"/>
        <dbReference type="ChEBI" id="CHEBI:57540"/>
        <dbReference type="ChEBI" id="CHEBI:57945"/>
        <dbReference type="EC" id="1.4.1.21"/>
    </reaction>
</comment>
<dbReference type="RefSeq" id="WP_088822777.1">
    <property type="nucleotide sequence ID" value="NZ_FZLN01000001.1"/>
</dbReference>
<comment type="function">
    <text evidence="6">Specifically catalyzes the NAD or NADP-dependent dehydrogenation of L-aspartate to iminoaspartate.</text>
</comment>
<sequence length="264" mass="28085">MKQLMMIGYGAMAQEIVKHLPQDLSLTWVVVPEDSVSKTQTEVASTVKVISSIDACDGQPDFVVEAAGQSAVIEHAEQILSRGWKLGLISVGALASDELYQRLSQAVQAHDSKLYLLSGAIAGIDGLAAAKLSGELTNVTYQAVKSPKSWLGSPAEQVLDLNNVQETTVFFKGTAREAASTYKANSNVAATIALAGLGLDETMVELVVDPNIASNQHIVLVEGSFGQFKIEMNGKPLQSNPKTSALAALSVVRACHNYMNNIEI</sequence>
<dbReference type="EMBL" id="FZLN01000001">
    <property type="protein sequence ID" value="SNQ28750.1"/>
    <property type="molecule type" value="Genomic_DNA"/>
</dbReference>
<comment type="pathway">
    <text evidence="6">Cofactor biosynthesis; NAD(+) biosynthesis; iminoaspartate from L-aspartate (dehydrogenase route): step 1/1.</text>
</comment>
<reference evidence="10" key="1">
    <citation type="submission" date="2017-06" db="EMBL/GenBank/DDBJ databases">
        <authorList>
            <person name="Varghese N."/>
            <person name="Submissions S."/>
        </authorList>
    </citation>
    <scope>NUCLEOTIDE SEQUENCE [LARGE SCALE GENOMIC DNA]</scope>
    <source>
        <strain evidence="10">ANC 5114</strain>
    </source>
</reference>
<dbReference type="SUPFAM" id="SSF51735">
    <property type="entry name" value="NAD(P)-binding Rossmann-fold domains"/>
    <property type="match status" value="1"/>
</dbReference>
<dbReference type="NCBIfam" id="NF009827">
    <property type="entry name" value="PRK13303.1-2"/>
    <property type="match status" value="1"/>
</dbReference>
<dbReference type="Pfam" id="PF03447">
    <property type="entry name" value="NAD_binding_3"/>
    <property type="match status" value="1"/>
</dbReference>
<dbReference type="Pfam" id="PF01958">
    <property type="entry name" value="Asp_DH_C"/>
    <property type="match status" value="1"/>
</dbReference>
<keyword evidence="10" id="KW-1185">Reference proteome</keyword>
<dbReference type="PANTHER" id="PTHR31873">
    <property type="entry name" value="L-ASPARTATE DEHYDROGENASE-RELATED"/>
    <property type="match status" value="1"/>
</dbReference>
<evidence type="ECO:0000256" key="1">
    <source>
        <dbReference type="ARBA" id="ARBA00008331"/>
    </source>
</evidence>
<dbReference type="GO" id="GO:0016639">
    <property type="term" value="F:oxidoreductase activity, acting on the CH-NH2 group of donors, NAD or NADP as acceptor"/>
    <property type="evidence" value="ECO:0007669"/>
    <property type="project" value="UniProtKB-UniRule"/>
</dbReference>
<dbReference type="NCBIfam" id="NF009828">
    <property type="entry name" value="PRK13303.1-3"/>
    <property type="match status" value="1"/>
</dbReference>
<evidence type="ECO:0000259" key="7">
    <source>
        <dbReference type="Pfam" id="PF01958"/>
    </source>
</evidence>
<dbReference type="Gene3D" id="3.40.50.720">
    <property type="entry name" value="NAD(P)-binding Rossmann-like Domain"/>
    <property type="match status" value="1"/>
</dbReference>
<evidence type="ECO:0000313" key="9">
    <source>
        <dbReference type="EMBL" id="SNQ28750.1"/>
    </source>
</evidence>